<dbReference type="KEGG" id="siw:GH266_09355"/>
<dbReference type="Proteomes" id="UP000435648">
    <property type="component" value="Chromosome"/>
</dbReference>
<keyword evidence="2 4" id="KW-0442">Lipid degradation</keyword>
<dbReference type="PANTHER" id="PTHR14226:SF78">
    <property type="entry name" value="SLR0060 PROTEIN"/>
    <property type="match status" value="1"/>
</dbReference>
<evidence type="ECO:0000256" key="3">
    <source>
        <dbReference type="ARBA" id="ARBA00023098"/>
    </source>
</evidence>
<dbReference type="SUPFAM" id="SSF52151">
    <property type="entry name" value="FabD/lysophospholipase-like"/>
    <property type="match status" value="1"/>
</dbReference>
<feature type="active site" description="Nucleophile" evidence="4">
    <location>
        <position position="44"/>
    </location>
</feature>
<reference evidence="6 7" key="1">
    <citation type="submission" date="2019-12" db="EMBL/GenBank/DDBJ databases">
        <title>The genome of Stappia indica PHM037.</title>
        <authorList>
            <person name="Kacar D."/>
            <person name="Galan B."/>
            <person name="Canedo L."/>
            <person name="Rodriguez P."/>
            <person name="de la Calle F."/>
            <person name="Garcia J.L."/>
        </authorList>
    </citation>
    <scope>NUCLEOTIDE SEQUENCE [LARGE SCALE GENOMIC DNA]</scope>
    <source>
        <strain evidence="6 7">PHM037</strain>
    </source>
</reference>
<feature type="short sequence motif" description="DGA/G" evidence="4">
    <location>
        <begin position="196"/>
        <end position="198"/>
    </location>
</feature>
<evidence type="ECO:0000259" key="5">
    <source>
        <dbReference type="PROSITE" id="PS51635"/>
    </source>
</evidence>
<protein>
    <submittedName>
        <fullName evidence="6">Patatin-like phospholipase family protein</fullName>
    </submittedName>
</protein>
<feature type="domain" description="PNPLA" evidence="5">
    <location>
        <begin position="10"/>
        <end position="209"/>
    </location>
</feature>
<sequence length="356" mass="39830">MAEGERVVDIALQGGGAHGAFTWGVLDRLLEEDSLQIEGISGTSAGAMNAVALAQGLSVGGRQGARETLETYWTRVSRAASLSPIRRSMWDRLVGRWSLDQSPGYVMAQYFTRAFSPYQFNPFDMNPLRDLVAACFDFDVINAAPRPRLFLGATNVRTGRPKVFRQPEITVDAVMASACLPFLFKAVEIDGEAYWDGGYMGNPPLFPLIDETEARDVILIQINPFWRDEIPTTPAEIENRLNEITFNGSLIKELRSVAYLWELIHHEKLDRAAYRDARLHMIAAEDVMRQLSASSKMNAEPAFLAHLKEIGRQTADEWLAANLDKVGVETTWRPGFLFEESLSPAHLEDGTRRTRP</sequence>
<dbReference type="PROSITE" id="PS51635">
    <property type="entry name" value="PNPLA"/>
    <property type="match status" value="1"/>
</dbReference>
<evidence type="ECO:0000256" key="4">
    <source>
        <dbReference type="PROSITE-ProRule" id="PRU01161"/>
    </source>
</evidence>
<organism evidence="6 7">
    <name type="scientific">Stappia indica</name>
    <dbReference type="NCBI Taxonomy" id="538381"/>
    <lineage>
        <taxon>Bacteria</taxon>
        <taxon>Pseudomonadati</taxon>
        <taxon>Pseudomonadota</taxon>
        <taxon>Alphaproteobacteria</taxon>
        <taxon>Hyphomicrobiales</taxon>
        <taxon>Stappiaceae</taxon>
        <taxon>Stappia</taxon>
    </lineage>
</organism>
<proteinExistence type="predicted"/>
<dbReference type="InterPro" id="IPR002641">
    <property type="entry name" value="PNPLA_dom"/>
</dbReference>
<dbReference type="GO" id="GO:0016042">
    <property type="term" value="P:lipid catabolic process"/>
    <property type="evidence" value="ECO:0007669"/>
    <property type="project" value="UniProtKB-UniRule"/>
</dbReference>
<dbReference type="AlphaFoldDB" id="A0A857C6Q4"/>
<feature type="short sequence motif" description="GXGXXG" evidence="4">
    <location>
        <begin position="14"/>
        <end position="19"/>
    </location>
</feature>
<dbReference type="GO" id="GO:0016787">
    <property type="term" value="F:hydrolase activity"/>
    <property type="evidence" value="ECO:0007669"/>
    <property type="project" value="UniProtKB-UniRule"/>
</dbReference>
<dbReference type="RefSeq" id="WP_158193671.1">
    <property type="nucleotide sequence ID" value="NZ_CP046908.1"/>
</dbReference>
<dbReference type="Pfam" id="PF01734">
    <property type="entry name" value="Patatin"/>
    <property type="match status" value="1"/>
</dbReference>
<dbReference type="OrthoDB" id="9807112at2"/>
<evidence type="ECO:0000256" key="1">
    <source>
        <dbReference type="ARBA" id="ARBA00022801"/>
    </source>
</evidence>
<keyword evidence="3 4" id="KW-0443">Lipid metabolism</keyword>
<feature type="short sequence motif" description="GXSXG" evidence="4">
    <location>
        <begin position="42"/>
        <end position="46"/>
    </location>
</feature>
<evidence type="ECO:0000313" key="7">
    <source>
        <dbReference type="Proteomes" id="UP000435648"/>
    </source>
</evidence>
<dbReference type="EMBL" id="CP046908">
    <property type="protein sequence ID" value="QGZ34706.1"/>
    <property type="molecule type" value="Genomic_DNA"/>
</dbReference>
<gene>
    <name evidence="6" type="ORF">GH266_09355</name>
</gene>
<dbReference type="Gene3D" id="3.40.1090.10">
    <property type="entry name" value="Cytosolic phospholipase A2 catalytic domain"/>
    <property type="match status" value="2"/>
</dbReference>
<evidence type="ECO:0000256" key="2">
    <source>
        <dbReference type="ARBA" id="ARBA00022963"/>
    </source>
</evidence>
<feature type="active site" description="Proton acceptor" evidence="4">
    <location>
        <position position="196"/>
    </location>
</feature>
<dbReference type="InterPro" id="IPR016035">
    <property type="entry name" value="Acyl_Trfase/lysoPLipase"/>
</dbReference>
<keyword evidence="1 4" id="KW-0378">Hydrolase</keyword>
<evidence type="ECO:0000313" key="6">
    <source>
        <dbReference type="EMBL" id="QGZ34706.1"/>
    </source>
</evidence>
<name>A0A857C6Q4_9HYPH</name>
<dbReference type="PANTHER" id="PTHR14226">
    <property type="entry name" value="NEUROPATHY TARGET ESTERASE/SWISS CHEESE D.MELANOGASTER"/>
    <property type="match status" value="1"/>
</dbReference>
<accession>A0A857C6Q4</accession>
<dbReference type="InterPro" id="IPR050301">
    <property type="entry name" value="NTE"/>
</dbReference>